<dbReference type="InterPro" id="IPR017853">
    <property type="entry name" value="GH"/>
</dbReference>
<dbReference type="Proteomes" id="UP000000323">
    <property type="component" value="Chromosome 2"/>
</dbReference>
<dbReference type="InterPro" id="IPR025275">
    <property type="entry name" value="DUF4015"/>
</dbReference>
<evidence type="ECO:0000259" key="1">
    <source>
        <dbReference type="Pfam" id="PF13200"/>
    </source>
</evidence>
<gene>
    <name evidence="2" type="ordered locus">Tter_2359</name>
</gene>
<name>D1CHN7_THET1</name>
<protein>
    <submittedName>
        <fullName evidence="2">GTP-binding protein</fullName>
    </submittedName>
</protein>
<dbReference type="AlphaFoldDB" id="D1CHN7"/>
<dbReference type="InterPro" id="IPR008969">
    <property type="entry name" value="CarboxyPept-like_regulatory"/>
</dbReference>
<dbReference type="Pfam" id="PF13200">
    <property type="entry name" value="DUF4015"/>
    <property type="match status" value="1"/>
</dbReference>
<organism evidence="2 3">
    <name type="scientific">Thermobaculum terrenum (strain ATCC BAA-798 / CCMEE 7001 / YNP1)</name>
    <dbReference type="NCBI Taxonomy" id="525904"/>
    <lineage>
        <taxon>Bacteria</taxon>
        <taxon>Bacillati</taxon>
        <taxon>Chloroflexota</taxon>
        <taxon>Chloroflexia</taxon>
        <taxon>Candidatus Thermobaculales</taxon>
        <taxon>Candidatus Thermobaculaceae</taxon>
        <taxon>Thermobaculum</taxon>
    </lineage>
</organism>
<dbReference type="eggNOG" id="COG1306">
    <property type="taxonomic scope" value="Bacteria"/>
</dbReference>
<sequence>MPSPTVEPREAARTRGHATYTGRVLDEDGKPVRLAWVYVDEAIGRTDEAGKFALQAPADARELTVMAPGYRKLTRKIADPNLGDVSLTPFVAKAVYVSGIGDPDVYRRFMRLIEETELNAIVINVKNDDGKVWTSKVPLARQIGASYEDFHLQEFVRDMHRRGIYVIGRFTTFRDPTLATARPDMAVRDIRGGVWEDNKGHRWVDPFNKKVWRYFGDLLEEIAASGIDEIQFDYVRFPVDGDLSKVEYLTPSTRYNRPDTIEAFLRYASSRIRPHKVFISADTYGLTVWSEKEQGTGQVLERLAPYLDYYSPMIYPDHFAPGTGGYRIPSAHPYEIIYESVVRAKRRLRGDNVNTLVRPYLSAFPDTQYGQPFGLPQWLAQKRAAEDAGAHGWIYWDAALQYPDELFRKE</sequence>
<dbReference type="KEGG" id="ttr:Tter_2359"/>
<reference evidence="3" key="1">
    <citation type="journal article" date="2010" name="Stand. Genomic Sci.">
        <title>Complete genome sequence of 'Thermobaculum terrenum' type strain (YNP1).</title>
        <authorList>
            <person name="Kiss H."/>
            <person name="Cleland D."/>
            <person name="Lapidus A."/>
            <person name="Lucas S."/>
            <person name="Glavina Del Rio T."/>
            <person name="Nolan M."/>
            <person name="Tice H."/>
            <person name="Han C."/>
            <person name="Goodwin L."/>
            <person name="Pitluck S."/>
            <person name="Liolios K."/>
            <person name="Ivanova N."/>
            <person name="Mavromatis K."/>
            <person name="Ovchinnikova G."/>
            <person name="Pati A."/>
            <person name="Chen A."/>
            <person name="Palaniappan K."/>
            <person name="Land M."/>
            <person name="Hauser L."/>
            <person name="Chang Y."/>
            <person name="Jeffries C."/>
            <person name="Lu M."/>
            <person name="Brettin T."/>
            <person name="Detter J."/>
            <person name="Goker M."/>
            <person name="Tindall B."/>
            <person name="Beck B."/>
            <person name="McDermott T."/>
            <person name="Woyke T."/>
            <person name="Bristow J."/>
            <person name="Eisen J."/>
            <person name="Markowitz V."/>
            <person name="Hugenholtz P."/>
            <person name="Kyrpides N."/>
            <person name="Klenk H."/>
            <person name="Cheng J."/>
        </authorList>
    </citation>
    <scope>NUCLEOTIDE SEQUENCE [LARGE SCALE GENOMIC DNA]</scope>
    <source>
        <strain evidence="3">ATCC BAA-798 / YNP1</strain>
    </source>
</reference>
<proteinExistence type="predicted"/>
<keyword evidence="3" id="KW-1185">Reference proteome</keyword>
<dbReference type="STRING" id="525904.Tter_2359"/>
<accession>D1CHN7</accession>
<dbReference type="SUPFAM" id="SSF49464">
    <property type="entry name" value="Carboxypeptidase regulatory domain-like"/>
    <property type="match status" value="1"/>
</dbReference>
<dbReference type="HOGENOM" id="CLU_030168_2_1_0"/>
<dbReference type="SUPFAM" id="SSF51445">
    <property type="entry name" value="(Trans)glycosidases"/>
    <property type="match status" value="1"/>
</dbReference>
<feature type="domain" description="DUF4015" evidence="1">
    <location>
        <begin position="95"/>
        <end position="402"/>
    </location>
</feature>
<dbReference type="Gene3D" id="3.20.20.80">
    <property type="entry name" value="Glycosidases"/>
    <property type="match status" value="1"/>
</dbReference>
<evidence type="ECO:0000313" key="2">
    <source>
        <dbReference type="EMBL" id="ACZ43258.1"/>
    </source>
</evidence>
<dbReference type="EMBL" id="CP001826">
    <property type="protein sequence ID" value="ACZ43258.1"/>
    <property type="molecule type" value="Genomic_DNA"/>
</dbReference>
<dbReference type="Gene3D" id="2.60.40.1120">
    <property type="entry name" value="Carboxypeptidase-like, regulatory domain"/>
    <property type="match status" value="1"/>
</dbReference>
<evidence type="ECO:0000313" key="3">
    <source>
        <dbReference type="Proteomes" id="UP000000323"/>
    </source>
</evidence>